<dbReference type="HOGENOM" id="CLU_2085691_0_0_1"/>
<gene>
    <name evidence="1" type="ORF">PILCRDRAFT_827453</name>
</gene>
<protein>
    <submittedName>
        <fullName evidence="1">Uncharacterized protein</fullName>
    </submittedName>
</protein>
<proteinExistence type="predicted"/>
<evidence type="ECO:0000313" key="1">
    <source>
        <dbReference type="EMBL" id="KIM75208.1"/>
    </source>
</evidence>
<reference evidence="2" key="2">
    <citation type="submission" date="2015-01" db="EMBL/GenBank/DDBJ databases">
        <title>Evolutionary Origins and Diversification of the Mycorrhizal Mutualists.</title>
        <authorList>
            <consortium name="DOE Joint Genome Institute"/>
            <consortium name="Mycorrhizal Genomics Consortium"/>
            <person name="Kohler A."/>
            <person name="Kuo A."/>
            <person name="Nagy L.G."/>
            <person name="Floudas D."/>
            <person name="Copeland A."/>
            <person name="Barry K.W."/>
            <person name="Cichocki N."/>
            <person name="Veneault-Fourrey C."/>
            <person name="LaButti K."/>
            <person name="Lindquist E.A."/>
            <person name="Lipzen A."/>
            <person name="Lundell T."/>
            <person name="Morin E."/>
            <person name="Murat C."/>
            <person name="Riley R."/>
            <person name="Ohm R."/>
            <person name="Sun H."/>
            <person name="Tunlid A."/>
            <person name="Henrissat B."/>
            <person name="Grigoriev I.V."/>
            <person name="Hibbett D.S."/>
            <person name="Martin F."/>
        </authorList>
    </citation>
    <scope>NUCLEOTIDE SEQUENCE [LARGE SCALE GENOMIC DNA]</scope>
    <source>
        <strain evidence="2">F 1598</strain>
    </source>
</reference>
<reference evidence="1 2" key="1">
    <citation type="submission" date="2014-04" db="EMBL/GenBank/DDBJ databases">
        <authorList>
            <consortium name="DOE Joint Genome Institute"/>
            <person name="Kuo A."/>
            <person name="Tarkka M."/>
            <person name="Buscot F."/>
            <person name="Kohler A."/>
            <person name="Nagy L.G."/>
            <person name="Floudas D."/>
            <person name="Copeland A."/>
            <person name="Barry K.W."/>
            <person name="Cichocki N."/>
            <person name="Veneault-Fourrey C."/>
            <person name="LaButti K."/>
            <person name="Lindquist E.A."/>
            <person name="Lipzen A."/>
            <person name="Lundell T."/>
            <person name="Morin E."/>
            <person name="Murat C."/>
            <person name="Sun H."/>
            <person name="Tunlid A."/>
            <person name="Henrissat B."/>
            <person name="Grigoriev I.V."/>
            <person name="Hibbett D.S."/>
            <person name="Martin F."/>
            <person name="Nordberg H.P."/>
            <person name="Cantor M.N."/>
            <person name="Hua S.X."/>
        </authorList>
    </citation>
    <scope>NUCLEOTIDE SEQUENCE [LARGE SCALE GENOMIC DNA]</scope>
    <source>
        <strain evidence="1 2">F 1598</strain>
    </source>
</reference>
<dbReference type="AlphaFoldDB" id="A0A0C3AMU6"/>
<evidence type="ECO:0000313" key="2">
    <source>
        <dbReference type="Proteomes" id="UP000054166"/>
    </source>
</evidence>
<dbReference type="InParanoid" id="A0A0C3AMU6"/>
<sequence length="117" mass="12927">MAVDGEGIGIRWEGAQPVGALQLKGLGRIRNMWHSKRTTIFQVVSDGEGYGGGRIMGRQPRNLGCQVILSGVGLRSRRHPGCRPQSSALHLQVFGVCTGAYHDRHVVDRLWLLIWGR</sequence>
<dbReference type="EMBL" id="KN833049">
    <property type="protein sequence ID" value="KIM75208.1"/>
    <property type="molecule type" value="Genomic_DNA"/>
</dbReference>
<name>A0A0C3AMU6_PILCF</name>
<accession>A0A0C3AMU6</accession>
<dbReference type="Proteomes" id="UP000054166">
    <property type="component" value="Unassembled WGS sequence"/>
</dbReference>
<organism evidence="1 2">
    <name type="scientific">Piloderma croceum (strain F 1598)</name>
    <dbReference type="NCBI Taxonomy" id="765440"/>
    <lineage>
        <taxon>Eukaryota</taxon>
        <taxon>Fungi</taxon>
        <taxon>Dikarya</taxon>
        <taxon>Basidiomycota</taxon>
        <taxon>Agaricomycotina</taxon>
        <taxon>Agaricomycetes</taxon>
        <taxon>Agaricomycetidae</taxon>
        <taxon>Atheliales</taxon>
        <taxon>Atheliaceae</taxon>
        <taxon>Piloderma</taxon>
    </lineage>
</organism>
<keyword evidence="2" id="KW-1185">Reference proteome</keyword>